<dbReference type="InterPro" id="IPR052935">
    <property type="entry name" value="Mg2+_PAP"/>
</dbReference>
<reference evidence="2 3" key="1">
    <citation type="submission" date="2015-05" db="EMBL/GenBank/DDBJ databases">
        <title>Distinctive expansion of gene families associated with plant cell wall degradation and secondary metabolism in the genomes of grapevine trunk pathogens.</title>
        <authorList>
            <person name="Lawrence D.P."/>
            <person name="Travadon R."/>
            <person name="Rolshausen P.E."/>
            <person name="Baumgartner K."/>
        </authorList>
    </citation>
    <scope>NUCLEOTIDE SEQUENCE [LARGE SCALE GENOMIC DNA]</scope>
    <source>
        <strain evidence="2">DA912</strain>
    </source>
</reference>
<gene>
    <name evidence="2" type="ORF">UCDDA912_g07510</name>
</gene>
<dbReference type="STRING" id="1214573.A0A0G2HX39"/>
<sequence>METLRYSISTCNADEMQQKTRRQSKFSDVEASLQASTPSNFKTFRPLQTRRLVSDPVANILSYLGSRNPWPQPVSKDDELWLFDNTAFVSTKKGKDGKETHTWDAEFVAAVFSQDPSCTVSDVVVQIADKIGLADDDEAKKTIEQRLRPFLMDIQPGKQVLALHGGDTHLKLSSGSRNGISTDVKTIPAAPAGMVVPTTAQVPQGVTGLLQSKTFFADPEGWAVISDIDDTIKITQTSDPIGILRSTFVNKPEPVAGMPELYRFIQSEITSASPWFYLSASPYNLYPFLRDFRDTYYPHGQLLLRDASWMSIPGLLSNLTLGTEGYKVDRMTKLHDWLPRKKMICIGDSTQSDPESYGEIYRTHPEWVKAIFIRKVTDIAAIGIEEKNKDERFQTAFKDVPTTVWRVFSEPEELYDAFRELVAAKTA</sequence>
<dbReference type="GO" id="GO:0030479">
    <property type="term" value="C:actin cortical patch"/>
    <property type="evidence" value="ECO:0007669"/>
    <property type="project" value="TreeGrafter"/>
</dbReference>
<evidence type="ECO:0000313" key="2">
    <source>
        <dbReference type="EMBL" id="KKY32530.1"/>
    </source>
</evidence>
<dbReference type="InterPro" id="IPR019236">
    <property type="entry name" value="APP1_cat"/>
</dbReference>
<dbReference type="EMBL" id="LCUC01000298">
    <property type="protein sequence ID" value="KKY32530.1"/>
    <property type="molecule type" value="Genomic_DNA"/>
</dbReference>
<evidence type="ECO:0000259" key="1">
    <source>
        <dbReference type="Pfam" id="PF09949"/>
    </source>
</evidence>
<dbReference type="OrthoDB" id="414243at2759"/>
<dbReference type="PANTHER" id="PTHR28208">
    <property type="entry name" value="PHOSPHATIDATE PHOSPHATASE APP1"/>
    <property type="match status" value="1"/>
</dbReference>
<reference evidence="2 3" key="2">
    <citation type="submission" date="2015-05" db="EMBL/GenBank/DDBJ databases">
        <authorList>
            <person name="Morales-Cruz A."/>
            <person name="Amrine K.C."/>
            <person name="Cantu D."/>
        </authorList>
    </citation>
    <scope>NUCLEOTIDE SEQUENCE [LARGE SCALE GENOMIC DNA]</scope>
    <source>
        <strain evidence="2">DA912</strain>
    </source>
</reference>
<name>A0A0G2HX39_9PEZI</name>
<proteinExistence type="predicted"/>
<dbReference type="AlphaFoldDB" id="A0A0G2HX39"/>
<dbReference type="GO" id="GO:0008195">
    <property type="term" value="F:phosphatidate phosphatase activity"/>
    <property type="evidence" value="ECO:0007669"/>
    <property type="project" value="InterPro"/>
</dbReference>
<evidence type="ECO:0000313" key="3">
    <source>
        <dbReference type="Proteomes" id="UP000034680"/>
    </source>
</evidence>
<protein>
    <submittedName>
        <fullName evidence="2">Putative actin filament organization protein app1</fullName>
    </submittedName>
</protein>
<dbReference type="PANTHER" id="PTHR28208:SF1">
    <property type="entry name" value="FILAMENT ORGANIZATION PROTEIN APP1-LIKE, PUTATIVE (AFU_ORTHOLOGUE AFUA_1G06650)-RELATED"/>
    <property type="match status" value="1"/>
</dbReference>
<dbReference type="Pfam" id="PF09949">
    <property type="entry name" value="APP1_cat"/>
    <property type="match status" value="1"/>
</dbReference>
<accession>A0A0G2HX39</accession>
<keyword evidence="3" id="KW-1185">Reference proteome</keyword>
<feature type="domain" description="Phosphatidate phosphatase APP1 catalytic" evidence="1">
    <location>
        <begin position="222"/>
        <end position="375"/>
    </location>
</feature>
<organism evidence="2 3">
    <name type="scientific">Diaporthe ampelina</name>
    <dbReference type="NCBI Taxonomy" id="1214573"/>
    <lineage>
        <taxon>Eukaryota</taxon>
        <taxon>Fungi</taxon>
        <taxon>Dikarya</taxon>
        <taxon>Ascomycota</taxon>
        <taxon>Pezizomycotina</taxon>
        <taxon>Sordariomycetes</taxon>
        <taxon>Sordariomycetidae</taxon>
        <taxon>Diaporthales</taxon>
        <taxon>Diaporthaceae</taxon>
        <taxon>Diaporthe</taxon>
    </lineage>
</organism>
<dbReference type="Proteomes" id="UP000034680">
    <property type="component" value="Unassembled WGS sequence"/>
</dbReference>
<comment type="caution">
    <text evidence="2">The sequence shown here is derived from an EMBL/GenBank/DDBJ whole genome shotgun (WGS) entry which is preliminary data.</text>
</comment>